<dbReference type="AlphaFoldDB" id="A0A1Y2LM50"/>
<gene>
    <name evidence="1" type="ORF">B5807_10737</name>
</gene>
<sequence>MALYPSDDLALDVSSDRMTLCGASGWRPRTSRITGCGNGAPASAERGMCRELLKHASRIHTQRPPRITNGWVEKLLHMRLPCQEPAHLHWHNVAPPTSELSRWRKFSAPLESSRHYAQPRSTQRRGNCTCSRKIKRLLACRDALLRVFFAPRPGPFPPDFADAAVGQQFLLLEIYSMQRTHLLGEEMRKYRERTLERFATAMEGGNGGDGHIEEELGGVGRDAFLRWSSGARQTLSAERDTTIDDLHTCCMTSEASVAYRRSSADRAAYLVPIWHFLSPFFLPFFRSYATAYIPISLALSQPWKITKSNTLDTDTSDHFSLLECVYTASSKDFAAAG</sequence>
<dbReference type="EMBL" id="KZ107856">
    <property type="protein sequence ID" value="OSS44612.1"/>
    <property type="molecule type" value="Genomic_DNA"/>
</dbReference>
<evidence type="ECO:0000313" key="1">
    <source>
        <dbReference type="EMBL" id="OSS44612.1"/>
    </source>
</evidence>
<evidence type="ECO:0000313" key="2">
    <source>
        <dbReference type="Proteomes" id="UP000193240"/>
    </source>
</evidence>
<dbReference type="Proteomes" id="UP000193240">
    <property type="component" value="Unassembled WGS sequence"/>
</dbReference>
<dbReference type="InParanoid" id="A0A1Y2LM50"/>
<protein>
    <submittedName>
        <fullName evidence="1">Uncharacterized protein</fullName>
    </submittedName>
</protein>
<organism evidence="1 2">
    <name type="scientific">Epicoccum nigrum</name>
    <name type="common">Soil fungus</name>
    <name type="synonym">Epicoccum purpurascens</name>
    <dbReference type="NCBI Taxonomy" id="105696"/>
    <lineage>
        <taxon>Eukaryota</taxon>
        <taxon>Fungi</taxon>
        <taxon>Dikarya</taxon>
        <taxon>Ascomycota</taxon>
        <taxon>Pezizomycotina</taxon>
        <taxon>Dothideomycetes</taxon>
        <taxon>Pleosporomycetidae</taxon>
        <taxon>Pleosporales</taxon>
        <taxon>Pleosporineae</taxon>
        <taxon>Didymellaceae</taxon>
        <taxon>Epicoccum</taxon>
    </lineage>
</organism>
<accession>A0A1Y2LM50</accession>
<name>A0A1Y2LM50_EPING</name>
<keyword evidence="2" id="KW-1185">Reference proteome</keyword>
<proteinExistence type="predicted"/>
<reference evidence="1 2" key="1">
    <citation type="journal article" date="2017" name="Genome Announc.">
        <title>Genome sequence of the saprophytic ascomycete Epicoccum nigrum ICMP 19927 strain isolated from New Zealand.</title>
        <authorList>
            <person name="Fokin M."/>
            <person name="Fleetwood D."/>
            <person name="Weir B.S."/>
            <person name="Villas-Boas S.G."/>
        </authorList>
    </citation>
    <scope>NUCLEOTIDE SEQUENCE [LARGE SCALE GENOMIC DNA]</scope>
    <source>
        <strain evidence="1 2">ICMP 19927</strain>
    </source>
</reference>